<dbReference type="GeneID" id="63751006"/>
<sequence length="204" mass="22656">MKSIVYTIAFLSASAQCYKLTFYDSGNGKCDGRSISSWDGGPEKHCNIAYSGPAQDVLIERTDSGDDDNKVQFFDNDNCFNNAVIAEAEAGASAHCVTIHSSNIQNPSFRIVDKSDNTASLKGEKQLERDVDECDAITLSNSMHNSMRDDGSIRHGDIWEFKGQVYRYHQLAKGAWTSVPIEEWDDNIHIANDTELDFSENGEL</sequence>
<dbReference type="Proteomes" id="UP000184383">
    <property type="component" value="Unassembled WGS sequence"/>
</dbReference>
<evidence type="ECO:0000313" key="1">
    <source>
        <dbReference type="EMBL" id="OJJ37985.1"/>
    </source>
</evidence>
<organism evidence="1 2">
    <name type="scientific">Aspergillus wentii DTO 134E9</name>
    <dbReference type="NCBI Taxonomy" id="1073089"/>
    <lineage>
        <taxon>Eukaryota</taxon>
        <taxon>Fungi</taxon>
        <taxon>Dikarya</taxon>
        <taxon>Ascomycota</taxon>
        <taxon>Pezizomycotina</taxon>
        <taxon>Eurotiomycetes</taxon>
        <taxon>Eurotiomycetidae</taxon>
        <taxon>Eurotiales</taxon>
        <taxon>Aspergillaceae</taxon>
        <taxon>Aspergillus</taxon>
        <taxon>Aspergillus subgen. Cremei</taxon>
    </lineage>
</organism>
<accession>A0A1L9RST0</accession>
<dbReference type="RefSeq" id="XP_040691661.1">
    <property type="nucleotide sequence ID" value="XM_040835158.1"/>
</dbReference>
<reference evidence="2" key="1">
    <citation type="journal article" date="2017" name="Genome Biol.">
        <title>Comparative genomics reveals high biological diversity and specific adaptations in the industrially and medically important fungal genus Aspergillus.</title>
        <authorList>
            <person name="de Vries R.P."/>
            <person name="Riley R."/>
            <person name="Wiebenga A."/>
            <person name="Aguilar-Osorio G."/>
            <person name="Amillis S."/>
            <person name="Uchima C.A."/>
            <person name="Anderluh G."/>
            <person name="Asadollahi M."/>
            <person name="Askin M."/>
            <person name="Barry K."/>
            <person name="Battaglia E."/>
            <person name="Bayram O."/>
            <person name="Benocci T."/>
            <person name="Braus-Stromeyer S.A."/>
            <person name="Caldana C."/>
            <person name="Canovas D."/>
            <person name="Cerqueira G.C."/>
            <person name="Chen F."/>
            <person name="Chen W."/>
            <person name="Choi C."/>
            <person name="Clum A."/>
            <person name="Dos Santos R.A."/>
            <person name="Damasio A.R."/>
            <person name="Diallinas G."/>
            <person name="Emri T."/>
            <person name="Fekete E."/>
            <person name="Flipphi M."/>
            <person name="Freyberg S."/>
            <person name="Gallo A."/>
            <person name="Gournas C."/>
            <person name="Habgood R."/>
            <person name="Hainaut M."/>
            <person name="Harispe M.L."/>
            <person name="Henrissat B."/>
            <person name="Hilden K.S."/>
            <person name="Hope R."/>
            <person name="Hossain A."/>
            <person name="Karabika E."/>
            <person name="Karaffa L."/>
            <person name="Karanyi Z."/>
            <person name="Krasevec N."/>
            <person name="Kuo A."/>
            <person name="Kusch H."/>
            <person name="LaButti K."/>
            <person name="Lagendijk E.L."/>
            <person name="Lapidus A."/>
            <person name="Levasseur A."/>
            <person name="Lindquist E."/>
            <person name="Lipzen A."/>
            <person name="Logrieco A.F."/>
            <person name="MacCabe A."/>
            <person name="Maekelae M.R."/>
            <person name="Malavazi I."/>
            <person name="Melin P."/>
            <person name="Meyer V."/>
            <person name="Mielnichuk N."/>
            <person name="Miskei M."/>
            <person name="Molnar A.P."/>
            <person name="Mule G."/>
            <person name="Ngan C.Y."/>
            <person name="Orejas M."/>
            <person name="Orosz E."/>
            <person name="Ouedraogo J.P."/>
            <person name="Overkamp K.M."/>
            <person name="Park H.-S."/>
            <person name="Perrone G."/>
            <person name="Piumi F."/>
            <person name="Punt P.J."/>
            <person name="Ram A.F."/>
            <person name="Ramon A."/>
            <person name="Rauscher S."/>
            <person name="Record E."/>
            <person name="Riano-Pachon D.M."/>
            <person name="Robert V."/>
            <person name="Roehrig J."/>
            <person name="Ruller R."/>
            <person name="Salamov A."/>
            <person name="Salih N.S."/>
            <person name="Samson R.A."/>
            <person name="Sandor E."/>
            <person name="Sanguinetti M."/>
            <person name="Schuetze T."/>
            <person name="Sepcic K."/>
            <person name="Shelest E."/>
            <person name="Sherlock G."/>
            <person name="Sophianopoulou V."/>
            <person name="Squina F.M."/>
            <person name="Sun H."/>
            <person name="Susca A."/>
            <person name="Todd R.B."/>
            <person name="Tsang A."/>
            <person name="Unkles S.E."/>
            <person name="van de Wiele N."/>
            <person name="van Rossen-Uffink D."/>
            <person name="Oliveira J.V."/>
            <person name="Vesth T.C."/>
            <person name="Visser J."/>
            <person name="Yu J.-H."/>
            <person name="Zhou M."/>
            <person name="Andersen M.R."/>
            <person name="Archer D.B."/>
            <person name="Baker S.E."/>
            <person name="Benoit I."/>
            <person name="Brakhage A.A."/>
            <person name="Braus G.H."/>
            <person name="Fischer R."/>
            <person name="Frisvad J.C."/>
            <person name="Goldman G.H."/>
            <person name="Houbraken J."/>
            <person name="Oakley B."/>
            <person name="Pocsi I."/>
            <person name="Scazzocchio C."/>
            <person name="Seiboth B."/>
            <person name="vanKuyk P.A."/>
            <person name="Wortman J."/>
            <person name="Dyer P.S."/>
            <person name="Grigoriev I.V."/>
        </authorList>
    </citation>
    <scope>NUCLEOTIDE SEQUENCE [LARGE SCALE GENOMIC DNA]</scope>
    <source>
        <strain evidence="2">DTO 134E9</strain>
    </source>
</reference>
<dbReference type="EMBL" id="KV878211">
    <property type="protein sequence ID" value="OJJ37985.1"/>
    <property type="molecule type" value="Genomic_DNA"/>
</dbReference>
<dbReference type="VEuPathDB" id="FungiDB:ASPWEDRAFT_39687"/>
<proteinExistence type="predicted"/>
<name>A0A1L9RST0_ASPWE</name>
<dbReference type="AlphaFoldDB" id="A0A1L9RST0"/>
<evidence type="ECO:0000313" key="2">
    <source>
        <dbReference type="Proteomes" id="UP000184383"/>
    </source>
</evidence>
<keyword evidence="2" id="KW-1185">Reference proteome</keyword>
<protein>
    <submittedName>
        <fullName evidence="1">Uncharacterized protein</fullName>
    </submittedName>
</protein>
<dbReference type="OrthoDB" id="4766028at2759"/>
<gene>
    <name evidence="1" type="ORF">ASPWEDRAFT_39687</name>
</gene>